<dbReference type="Pfam" id="PF21789">
    <property type="entry name" value="TNP-like_RNaseH_C"/>
    <property type="match status" value="1"/>
</dbReference>
<dbReference type="AlphaFoldDB" id="A0AAV0VRS6"/>
<dbReference type="InterPro" id="IPR048366">
    <property type="entry name" value="TNP-like_GBD"/>
</dbReference>
<gene>
    <name evidence="3" type="ORF">MEUPH1_LOCUS2445</name>
</gene>
<sequence length="388" mass="44996">MSVKLSTQVLSNAMACGIKFYREHQNIELLKDSEETQDFTSIFNSLFDALNRKHPKEGIRINSQDFKVLEDTLSWLDEWESHFEKGNITQNEFLTRSTAEGLRVTIRSTIDLTNHLLKDIGFKYVLTNKMNQDRIEQFFGTVRQATGPNEHPTAPTFLQVYRLLSVYSILRPPKTGNCEILDCSLPKVTFNDLKEVFSEEQSEREQKIKKLKDKLDYLVEEGSWDPIDDIILQDHNYCNEIKSTVKDCIIYYICGYVCRQVLKRTKCDKCIFALKGAGTHPQAALTEIKSKGFLIHPNYYLFKLVTAIEDGLNKYVQGMDVFNSTIDYVLENHSDLLNFPCPQHKSAILTTIFQNYILMRMKQFTLTHNRELKQNSSKKKKLSKLQKT</sequence>
<dbReference type="Pfam" id="PF21788">
    <property type="entry name" value="TNP-like_GBD"/>
    <property type="match status" value="1"/>
</dbReference>
<accession>A0AAV0VRS6</accession>
<evidence type="ECO:0000259" key="1">
    <source>
        <dbReference type="Pfam" id="PF21788"/>
    </source>
</evidence>
<feature type="domain" description="Transposable element P transposase-like GTP-binding insertion" evidence="1">
    <location>
        <begin position="1"/>
        <end position="55"/>
    </location>
</feature>
<dbReference type="PANTHER" id="PTHR47577">
    <property type="entry name" value="THAP DOMAIN-CONTAINING PROTEIN 6"/>
    <property type="match status" value="1"/>
</dbReference>
<reference evidence="3 4" key="1">
    <citation type="submission" date="2023-01" db="EMBL/GenBank/DDBJ databases">
        <authorList>
            <person name="Whitehead M."/>
        </authorList>
    </citation>
    <scope>NUCLEOTIDE SEQUENCE [LARGE SCALE GENOMIC DNA]</scope>
</reference>
<evidence type="ECO:0000313" key="3">
    <source>
        <dbReference type="EMBL" id="CAI6345431.1"/>
    </source>
</evidence>
<name>A0AAV0VRS6_9HEMI</name>
<evidence type="ECO:0000313" key="4">
    <source>
        <dbReference type="Proteomes" id="UP001160148"/>
    </source>
</evidence>
<protein>
    <recommendedName>
        <fullName evidence="5">Transposable element P transposase</fullName>
    </recommendedName>
</protein>
<dbReference type="PANTHER" id="PTHR47577:SF2">
    <property type="entry name" value="THAP DOMAIN CONTAINING 9"/>
    <property type="match status" value="1"/>
</dbReference>
<evidence type="ECO:0000259" key="2">
    <source>
        <dbReference type="Pfam" id="PF21789"/>
    </source>
</evidence>
<feature type="domain" description="Transposable element P transposase-like RNase H C-terminal" evidence="2">
    <location>
        <begin position="128"/>
        <end position="162"/>
    </location>
</feature>
<dbReference type="EMBL" id="CARXXK010000001">
    <property type="protein sequence ID" value="CAI6345431.1"/>
    <property type="molecule type" value="Genomic_DNA"/>
</dbReference>
<dbReference type="InterPro" id="IPR048367">
    <property type="entry name" value="TNP-like_RNaseH_C"/>
</dbReference>
<evidence type="ECO:0008006" key="5">
    <source>
        <dbReference type="Google" id="ProtNLM"/>
    </source>
</evidence>
<proteinExistence type="predicted"/>
<organism evidence="3 4">
    <name type="scientific">Macrosiphum euphorbiae</name>
    <name type="common">potato aphid</name>
    <dbReference type="NCBI Taxonomy" id="13131"/>
    <lineage>
        <taxon>Eukaryota</taxon>
        <taxon>Metazoa</taxon>
        <taxon>Ecdysozoa</taxon>
        <taxon>Arthropoda</taxon>
        <taxon>Hexapoda</taxon>
        <taxon>Insecta</taxon>
        <taxon>Pterygota</taxon>
        <taxon>Neoptera</taxon>
        <taxon>Paraneoptera</taxon>
        <taxon>Hemiptera</taxon>
        <taxon>Sternorrhyncha</taxon>
        <taxon>Aphidomorpha</taxon>
        <taxon>Aphidoidea</taxon>
        <taxon>Aphididae</taxon>
        <taxon>Macrosiphini</taxon>
        <taxon>Macrosiphum</taxon>
    </lineage>
</organism>
<keyword evidence="4" id="KW-1185">Reference proteome</keyword>
<comment type="caution">
    <text evidence="3">The sequence shown here is derived from an EMBL/GenBank/DDBJ whole genome shotgun (WGS) entry which is preliminary data.</text>
</comment>
<dbReference type="Proteomes" id="UP001160148">
    <property type="component" value="Unassembled WGS sequence"/>
</dbReference>